<dbReference type="Proteomes" id="UP001230005">
    <property type="component" value="Unassembled WGS sequence"/>
</dbReference>
<dbReference type="Pfam" id="PF10145">
    <property type="entry name" value="PhageMin_Tail"/>
    <property type="match status" value="1"/>
</dbReference>
<evidence type="ECO:0000256" key="3">
    <source>
        <dbReference type="SAM" id="Phobius"/>
    </source>
</evidence>
<keyword evidence="1" id="KW-1188">Viral release from host cell</keyword>
<feature type="domain" description="Phage tail tape measure protein" evidence="4">
    <location>
        <begin position="2"/>
        <end position="186"/>
    </location>
</feature>
<protein>
    <submittedName>
        <fullName evidence="5">TP901 family phage tail tape measure protein</fullName>
    </submittedName>
</protein>
<evidence type="ECO:0000313" key="5">
    <source>
        <dbReference type="EMBL" id="MDQ0257939.1"/>
    </source>
</evidence>
<feature type="transmembrane region" description="Helical" evidence="3">
    <location>
        <begin position="304"/>
        <end position="328"/>
    </location>
</feature>
<reference evidence="5 6" key="1">
    <citation type="submission" date="2023-07" db="EMBL/GenBank/DDBJ databases">
        <title>Genomic Encyclopedia of Type Strains, Phase IV (KMG-IV): sequencing the most valuable type-strain genomes for metagenomic binning, comparative biology and taxonomic classification.</title>
        <authorList>
            <person name="Goeker M."/>
        </authorList>
    </citation>
    <scope>NUCLEOTIDE SEQUENCE [LARGE SCALE GENOMIC DNA]</scope>
    <source>
        <strain evidence="5 6">DSM 9768</strain>
    </source>
</reference>
<keyword evidence="3" id="KW-0472">Membrane</keyword>
<feature type="transmembrane region" description="Helical" evidence="3">
    <location>
        <begin position="334"/>
        <end position="352"/>
    </location>
</feature>
<evidence type="ECO:0000256" key="1">
    <source>
        <dbReference type="ARBA" id="ARBA00022612"/>
    </source>
</evidence>
<accession>A0ABU0A371</accession>
<keyword evidence="2" id="KW-0175">Coiled coil</keyword>
<feature type="coiled-coil region" evidence="2">
    <location>
        <begin position="486"/>
        <end position="526"/>
    </location>
</feature>
<sequence>MTQAASGMEFLARAGFEVSEIMDAMPGLLDLAASANMDLGRAADIVSNIISGFGYNASESARVADVLAKASSSANTDVGQLGQAMEVVAPIANTLGLEIEDLSAAVGFMSDAGIQGSQAGRQLRQGMLRLASPTGAASDLIEDLGIKVFDADGNMKDMASVVEELGNGLEGMSADARTAALATIFGSESTAGWSALLDRGANDLANYTRELQESEGAARTMAEIMEDNAKGSMREFRSALEGAGIAISQHIIPQFTRAIEFGTGLVRKFGELDEETQRLIVSAAGVAAAVGPVLVVGGQLAMGIGGLMTGASALTGVLAGAGGLTAAFTALTGPVGLTVGAIGLAGAGIYAYTQYANRAKEVNLDTANSYLNQANSLEEIAGRYDELRRISGLSADEIGRVLDLQSRLEGESDPKKIEALQQEYEKLRKKSGLSNEQLEEMLELNNQIIRQTPEVQQTFTERGNSVVEATDKVYDYIQSLRNMAWEELQIERLKALENEAEVQEEINRLSEELARHERNRNELLGMSNMTQEEISQRLDEINKKFMQGLLSEEELNELSRERGHLYTLQEGKLTEQLDKITKQREEVNEDLELNRQKLSKLYEVDAAIAGILLLELGINEQGREGLRIADEQLKKLRDEKAETQERIKQEGDKGGLLQDHIRILDEQINRHQSIIGQIERETGLTSELLDDERERERVQGQIERRLNTTARLLTENTREAGFLTLELGKDVTKNVRVTDNGTIDDLNKRASAPVNKSVHIHERIAASAGLQIPKYAAGTECNPNALEMVG</sequence>
<evidence type="ECO:0000259" key="4">
    <source>
        <dbReference type="Pfam" id="PF10145"/>
    </source>
</evidence>
<dbReference type="EMBL" id="JAUSUG010000038">
    <property type="protein sequence ID" value="MDQ0257939.1"/>
    <property type="molecule type" value="Genomic_DNA"/>
</dbReference>
<evidence type="ECO:0000256" key="2">
    <source>
        <dbReference type="SAM" id="Coils"/>
    </source>
</evidence>
<dbReference type="PANTHER" id="PTHR37813">
    <property type="entry name" value="FELS-2 PROPHAGE PROTEIN"/>
    <property type="match status" value="1"/>
</dbReference>
<name>A0ABU0A371_9BACI</name>
<dbReference type="RefSeq" id="WP_307332452.1">
    <property type="nucleotide sequence ID" value="NZ_JAUSUG010000038.1"/>
</dbReference>
<dbReference type="PANTHER" id="PTHR37813:SF1">
    <property type="entry name" value="FELS-2 PROPHAGE PROTEIN"/>
    <property type="match status" value="1"/>
</dbReference>
<comment type="caution">
    <text evidence="5">The sequence shown here is derived from an EMBL/GenBank/DDBJ whole genome shotgun (WGS) entry which is preliminary data.</text>
</comment>
<feature type="coiled-coil region" evidence="2">
    <location>
        <begin position="570"/>
        <end position="681"/>
    </location>
</feature>
<evidence type="ECO:0000313" key="6">
    <source>
        <dbReference type="Proteomes" id="UP001230005"/>
    </source>
</evidence>
<feature type="transmembrane region" description="Helical" evidence="3">
    <location>
        <begin position="279"/>
        <end position="297"/>
    </location>
</feature>
<keyword evidence="3" id="KW-1133">Transmembrane helix</keyword>
<gene>
    <name evidence="5" type="ORF">J2S74_005402</name>
</gene>
<dbReference type="InterPro" id="IPR010090">
    <property type="entry name" value="Phage_tape_meas"/>
</dbReference>
<organism evidence="5 6">
    <name type="scientific">Evansella vedderi</name>
    <dbReference type="NCBI Taxonomy" id="38282"/>
    <lineage>
        <taxon>Bacteria</taxon>
        <taxon>Bacillati</taxon>
        <taxon>Bacillota</taxon>
        <taxon>Bacilli</taxon>
        <taxon>Bacillales</taxon>
        <taxon>Bacillaceae</taxon>
        <taxon>Evansella</taxon>
    </lineage>
</organism>
<dbReference type="NCBIfam" id="TIGR01760">
    <property type="entry name" value="tape_meas_TP901"/>
    <property type="match status" value="1"/>
</dbReference>
<proteinExistence type="predicted"/>
<keyword evidence="6" id="KW-1185">Reference proteome</keyword>
<keyword evidence="3" id="KW-0812">Transmembrane</keyword>